<dbReference type="AlphaFoldDB" id="A0A0F8ZDB2"/>
<evidence type="ECO:0000259" key="1">
    <source>
        <dbReference type="Pfam" id="PF03009"/>
    </source>
</evidence>
<gene>
    <name evidence="2" type="ORF">LCGC14_2709720</name>
</gene>
<dbReference type="SUPFAM" id="SSF51695">
    <property type="entry name" value="PLC-like phosphodiesterases"/>
    <property type="match status" value="1"/>
</dbReference>
<protein>
    <recommendedName>
        <fullName evidence="1">GP-PDE domain-containing protein</fullName>
    </recommendedName>
</protein>
<feature type="domain" description="GP-PDE" evidence="1">
    <location>
        <begin position="8"/>
        <end position="43"/>
    </location>
</feature>
<organism evidence="2">
    <name type="scientific">marine sediment metagenome</name>
    <dbReference type="NCBI Taxonomy" id="412755"/>
    <lineage>
        <taxon>unclassified sequences</taxon>
        <taxon>metagenomes</taxon>
        <taxon>ecological metagenomes</taxon>
    </lineage>
</organism>
<dbReference type="InterPro" id="IPR017946">
    <property type="entry name" value="PLC-like_Pdiesterase_TIM-brl"/>
</dbReference>
<evidence type="ECO:0000313" key="2">
    <source>
        <dbReference type="EMBL" id="KKK91758.1"/>
    </source>
</evidence>
<dbReference type="Gene3D" id="3.20.20.190">
    <property type="entry name" value="Phosphatidylinositol (PI) phosphodiesterase"/>
    <property type="match status" value="1"/>
</dbReference>
<dbReference type="Pfam" id="PF03009">
    <property type="entry name" value="GDPD"/>
    <property type="match status" value="1"/>
</dbReference>
<reference evidence="2" key="1">
    <citation type="journal article" date="2015" name="Nature">
        <title>Complex archaea that bridge the gap between prokaryotes and eukaryotes.</title>
        <authorList>
            <person name="Spang A."/>
            <person name="Saw J.H."/>
            <person name="Jorgensen S.L."/>
            <person name="Zaremba-Niedzwiedzka K."/>
            <person name="Martijn J."/>
            <person name="Lind A.E."/>
            <person name="van Eijk R."/>
            <person name="Schleper C."/>
            <person name="Guy L."/>
            <person name="Ettema T.J."/>
        </authorList>
    </citation>
    <scope>NUCLEOTIDE SEQUENCE</scope>
</reference>
<dbReference type="InterPro" id="IPR030395">
    <property type="entry name" value="GP_PDE_dom"/>
</dbReference>
<dbReference type="EMBL" id="LAZR01048510">
    <property type="protein sequence ID" value="KKK91758.1"/>
    <property type="molecule type" value="Genomic_DNA"/>
</dbReference>
<comment type="caution">
    <text evidence="2">The sequence shown here is derived from an EMBL/GenBank/DDBJ whole genome shotgun (WGS) entry which is preliminary data.</text>
</comment>
<dbReference type="GO" id="GO:0006629">
    <property type="term" value="P:lipid metabolic process"/>
    <property type="evidence" value="ECO:0007669"/>
    <property type="project" value="InterPro"/>
</dbReference>
<sequence length="60" mass="6913">MEEKIILHRGYKGKYPENSKISFEMALKENKDFETDIRVSKETVKSIVKALEILAKKGSL</sequence>
<proteinExistence type="predicted"/>
<accession>A0A0F8ZDB2</accession>
<dbReference type="GO" id="GO:0008081">
    <property type="term" value="F:phosphoric diester hydrolase activity"/>
    <property type="evidence" value="ECO:0007669"/>
    <property type="project" value="InterPro"/>
</dbReference>
<name>A0A0F8ZDB2_9ZZZZ</name>